<dbReference type="InterPro" id="IPR003481">
    <property type="entry name" value="FliD_N"/>
</dbReference>
<evidence type="ECO:0000256" key="1">
    <source>
        <dbReference type="ARBA" id="ARBA00004365"/>
    </source>
</evidence>
<sequence>MASIGSLGVGSGLLTTELLDSIIASEREASDLRLDQKEAVIDARITAYGAVQSVLDNLYSAANALAESSTITKTTASASDSSVLSATTSSTAITGTYSLNISSIAKAHTLASQRYTSITDSVGTGTMTIKFGSTTYDANTGDYDSFTQNADAGIINLKIDSSNNTLAGIRDAINKADGGVTASIVNDGQGYRLLLTSDETGESNSMEITVNGDAGLQSLAYNSAQNDENSNMMETQAAQSAALKVNGLSITSESNQLTEVIKGVTLNLTSDTDGKDVTLTVARDVSAASEDMEAFISAYNDYKDIYDTLTAFEESDDEEDVKTGILLGDSTLRSIQYQVKRTLLSVVDGLGGDYQSLADIGITTNKDDDYKLVFNSSVFETALQDDANNVAGVLANSKTATDSLVSIISLGRTAQPGSYDVEITQAATQAKVEGLSVDAFDFASSVVIGGSNDSFTVNLNGTSAAITLEHGQYSSGDELALMIQSAINNNSTISESGSSISVEFNSSEQRLEFTSSKYGSASSLSFSNLDATVSNTLGIGAPGQGGVNGSFFSSLSDTAFGATTAPGSGAISEKDSYDFSSNTMTFDLVLSGTAANDGTYSITLDEDMSDVVNTNGEVTTDRTRDDMLSYINSELASAGLAGVVTASFTSAGRIVFSSTPEAGSQTLELTNVVASNMDFLGLGDAAGTSTSGVTVPAGTTFEIDYSNSFGTVESGTVTVPAGTYETGDDLAAAIQSAINGDANIAAGAQAAQTVKGLVDLSSDIDFGTNAYGFSFDWNGTQYDVLVDTFDTDNLTSIQNAIDAAMGGDAGNVVASLSSNGLVLSTANTGSNQEIQILSDGQGDTTTPGAAINAGIDFSASPSTFSLTVDGQELTVTLDDDVSTSVEDTLAYIQGQLDTTLANYNGGGVFAAGDIVAKLDDSNQIYFETVSKNGEKTSATFGADASIYVSSADANTTATLGLTTGSPNLNGFNAFGLSLGSYVGFDSQSTVSYSQNSDGNGGFLIKFDNNTTVDISNPSVSAAALLGLYPTDSSSAEGAVGVDVEGTINGIKATGKGQYLTAGKGDEAATNGYVLGDPGADFSSAVVIDSSNKTFRIKVDGVESQDITLTEGTYASSDDLIAEIKEQINADKNLSEKDLAVDIKYDEDTAIFGIFSVSTGTDSTVRLTSISDGLSSILGMSSATAGVDGKDATGEENPAAGIILKIEGTTTGSRGSVNYIQGIFGELSAILDDMLDSNGVIETKLSNLDDQKTQLEDEKDRLDKRMDAYYERLSASFIYNDALISTLNTTEDYLAQQFESMNSSDD</sequence>
<dbReference type="GO" id="GO:0071973">
    <property type="term" value="P:bacterial-type flagellum-dependent cell motility"/>
    <property type="evidence" value="ECO:0007669"/>
    <property type="project" value="TreeGrafter"/>
</dbReference>
<accession>A0A0C5VSP9</accession>
<feature type="domain" description="Flagellar hook-associated protein 2 N-terminal" evidence="9">
    <location>
        <begin position="11"/>
        <end position="108"/>
    </location>
</feature>
<evidence type="ECO:0000256" key="6">
    <source>
        <dbReference type="ARBA" id="ARBA00033074"/>
    </source>
</evidence>
<comment type="subunit">
    <text evidence="3">Homopentamer.</text>
</comment>
<evidence type="ECO:0000313" key="12">
    <source>
        <dbReference type="Proteomes" id="UP000032266"/>
    </source>
</evidence>
<keyword evidence="11" id="KW-0966">Cell projection</keyword>
<dbReference type="PATRIC" id="fig|1445510.3.peg.4297"/>
<evidence type="ECO:0000256" key="2">
    <source>
        <dbReference type="ARBA" id="ARBA00009764"/>
    </source>
</evidence>
<evidence type="ECO:0000313" key="11">
    <source>
        <dbReference type="EMBL" id="AJQ96363.1"/>
    </source>
</evidence>
<evidence type="ECO:0000259" key="9">
    <source>
        <dbReference type="Pfam" id="PF02465"/>
    </source>
</evidence>
<comment type="subcellular location">
    <subcellularLocation>
        <location evidence="1">Bacterial flagellum</location>
    </subcellularLocation>
</comment>
<keyword evidence="11" id="KW-0282">Flagellum</keyword>
<dbReference type="GO" id="GO:0009421">
    <property type="term" value="C:bacterial-type flagellum filament cap"/>
    <property type="evidence" value="ECO:0007669"/>
    <property type="project" value="InterPro"/>
</dbReference>
<protein>
    <recommendedName>
        <fullName evidence="7">Filament cap protein</fullName>
    </recommendedName>
    <alternativeName>
        <fullName evidence="6">Flagellar cap protein</fullName>
    </alternativeName>
</protein>
<proteinExistence type="inferred from homology"/>
<keyword evidence="11" id="KW-0969">Cilium</keyword>
<evidence type="ECO:0000259" key="10">
    <source>
        <dbReference type="Pfam" id="PF07195"/>
    </source>
</evidence>
<feature type="domain" description="Flagellar hook-associated protein 2 C-terminal" evidence="10">
    <location>
        <begin position="238"/>
        <end position="423"/>
    </location>
</feature>
<evidence type="ECO:0000256" key="5">
    <source>
        <dbReference type="ARBA" id="ARBA00023143"/>
    </source>
</evidence>
<keyword evidence="12" id="KW-1185">Reference proteome</keyword>
<keyword evidence="4 8" id="KW-0175">Coiled coil</keyword>
<evidence type="ECO:0000256" key="8">
    <source>
        <dbReference type="SAM" id="Coils"/>
    </source>
</evidence>
<dbReference type="RefSeq" id="WP_044618382.1">
    <property type="nucleotide sequence ID" value="NZ_CP007142.1"/>
</dbReference>
<dbReference type="Pfam" id="PF02465">
    <property type="entry name" value="FliD_N"/>
    <property type="match status" value="1"/>
</dbReference>
<evidence type="ECO:0000256" key="7">
    <source>
        <dbReference type="ARBA" id="ARBA00033192"/>
    </source>
</evidence>
<dbReference type="InterPro" id="IPR040026">
    <property type="entry name" value="FliD"/>
</dbReference>
<evidence type="ECO:0000256" key="3">
    <source>
        <dbReference type="ARBA" id="ARBA00011255"/>
    </source>
</evidence>
<dbReference type="GO" id="GO:0007155">
    <property type="term" value="P:cell adhesion"/>
    <property type="evidence" value="ECO:0007669"/>
    <property type="project" value="InterPro"/>
</dbReference>
<dbReference type="KEGG" id="gsn:YC6258_04331"/>
<dbReference type="Pfam" id="PF07195">
    <property type="entry name" value="FliD_C"/>
    <property type="match status" value="1"/>
</dbReference>
<evidence type="ECO:0000256" key="4">
    <source>
        <dbReference type="ARBA" id="ARBA00023054"/>
    </source>
</evidence>
<dbReference type="GO" id="GO:0009424">
    <property type="term" value="C:bacterial-type flagellum hook"/>
    <property type="evidence" value="ECO:0007669"/>
    <property type="project" value="InterPro"/>
</dbReference>
<dbReference type="EMBL" id="CP007142">
    <property type="protein sequence ID" value="AJQ96363.1"/>
    <property type="molecule type" value="Genomic_DNA"/>
</dbReference>
<name>A0A0C5VSP9_9GAMM</name>
<comment type="similarity">
    <text evidence="2">Belongs to the FliD family.</text>
</comment>
<gene>
    <name evidence="11" type="ORF">YC6258_04331</name>
</gene>
<dbReference type="PANTHER" id="PTHR30288:SF0">
    <property type="entry name" value="FLAGELLAR HOOK-ASSOCIATED PROTEIN 2"/>
    <property type="match status" value="1"/>
</dbReference>
<reference evidence="11 12" key="1">
    <citation type="submission" date="2014-01" db="EMBL/GenBank/DDBJ databases">
        <title>Full genme sequencing of cellulolytic bacterium Gynuella sunshinyii YC6258T gen. nov., sp. nov.</title>
        <authorList>
            <person name="Khan H."/>
            <person name="Chung E.J."/>
            <person name="Chung Y.R."/>
        </authorList>
    </citation>
    <scope>NUCLEOTIDE SEQUENCE [LARGE SCALE GENOMIC DNA]</scope>
    <source>
        <strain evidence="11 12">YC6258</strain>
    </source>
</reference>
<dbReference type="PANTHER" id="PTHR30288">
    <property type="entry name" value="FLAGELLAR CAP/ASSEMBLY PROTEIN FLID"/>
    <property type="match status" value="1"/>
</dbReference>
<dbReference type="STRING" id="1445510.YC6258_04331"/>
<feature type="coiled-coil region" evidence="8">
    <location>
        <begin position="1237"/>
        <end position="1271"/>
    </location>
</feature>
<organism evidence="11 12">
    <name type="scientific">Gynuella sunshinyii YC6258</name>
    <dbReference type="NCBI Taxonomy" id="1445510"/>
    <lineage>
        <taxon>Bacteria</taxon>
        <taxon>Pseudomonadati</taxon>
        <taxon>Pseudomonadota</taxon>
        <taxon>Gammaproteobacteria</taxon>
        <taxon>Oceanospirillales</taxon>
        <taxon>Saccharospirillaceae</taxon>
        <taxon>Gynuella</taxon>
    </lineage>
</organism>
<dbReference type="Proteomes" id="UP000032266">
    <property type="component" value="Chromosome"/>
</dbReference>
<keyword evidence="5" id="KW-0975">Bacterial flagellum</keyword>
<dbReference type="HOGENOM" id="CLU_260158_0_0_6"/>
<dbReference type="OrthoDB" id="5980200at2"/>
<dbReference type="InterPro" id="IPR010809">
    <property type="entry name" value="FliD_C"/>
</dbReference>